<dbReference type="Pfam" id="PF02638">
    <property type="entry name" value="GHL10"/>
    <property type="match status" value="1"/>
</dbReference>
<feature type="domain" description="Glycosyl hydrolase-like 10" evidence="2">
    <location>
        <begin position="11"/>
        <end position="322"/>
    </location>
</feature>
<dbReference type="EMBL" id="QKYN01000027">
    <property type="protein sequence ID" value="RAG86503.1"/>
    <property type="molecule type" value="Genomic_DNA"/>
</dbReference>
<gene>
    <name evidence="3" type="ORF">DN069_06440</name>
</gene>
<dbReference type="InterPro" id="IPR003790">
    <property type="entry name" value="GHL10"/>
</dbReference>
<accession>A0A2X0IS92</accession>
<evidence type="ECO:0000256" key="1">
    <source>
        <dbReference type="ARBA" id="ARBA00022729"/>
    </source>
</evidence>
<dbReference type="GO" id="GO:0016787">
    <property type="term" value="F:hydrolase activity"/>
    <property type="evidence" value="ECO:0007669"/>
    <property type="project" value="UniProtKB-KW"/>
</dbReference>
<dbReference type="SUPFAM" id="SSF51445">
    <property type="entry name" value="(Trans)glycosidases"/>
    <property type="match status" value="1"/>
</dbReference>
<dbReference type="InterPro" id="IPR017853">
    <property type="entry name" value="GH"/>
</dbReference>
<dbReference type="InterPro" id="IPR052177">
    <property type="entry name" value="Divisome_Glycosyl_Hydrolase"/>
</dbReference>
<evidence type="ECO:0000313" key="3">
    <source>
        <dbReference type="EMBL" id="RAG86503.1"/>
    </source>
</evidence>
<comment type="caution">
    <text evidence="3">The sequence shown here is derived from an EMBL/GenBank/DDBJ whole genome shotgun (WGS) entry which is preliminary data.</text>
</comment>
<dbReference type="Gene3D" id="3.20.20.80">
    <property type="entry name" value="Glycosidases"/>
    <property type="match status" value="1"/>
</dbReference>
<evidence type="ECO:0000259" key="2">
    <source>
        <dbReference type="Pfam" id="PF02638"/>
    </source>
</evidence>
<name>A0A2X0IS92_9ACTN</name>
<keyword evidence="1" id="KW-0732">Signal</keyword>
<reference evidence="3 4" key="1">
    <citation type="submission" date="2018-06" db="EMBL/GenBank/DDBJ databases">
        <title>Streptacidiphilus pinicola sp. nov., isolated from pine grove soil.</title>
        <authorList>
            <person name="Roh S.G."/>
            <person name="Park S."/>
            <person name="Kim M.-K."/>
            <person name="Yun B.-R."/>
            <person name="Park J."/>
            <person name="Kim M.J."/>
            <person name="Kim Y.S."/>
            <person name="Kim S.B."/>
        </authorList>
    </citation>
    <scope>NUCLEOTIDE SEQUENCE [LARGE SCALE GENOMIC DNA]</scope>
    <source>
        <strain evidence="3 4">MMS16-CNU450</strain>
    </source>
</reference>
<keyword evidence="3" id="KW-0378">Hydrolase</keyword>
<evidence type="ECO:0000313" key="4">
    <source>
        <dbReference type="Proteomes" id="UP000248889"/>
    </source>
</evidence>
<dbReference type="PANTHER" id="PTHR43405:SF1">
    <property type="entry name" value="GLYCOSYL HYDROLASE DIGH"/>
    <property type="match status" value="1"/>
</dbReference>
<dbReference type="OrthoDB" id="9773203at2"/>
<dbReference type="AlphaFoldDB" id="A0A2X0IS92"/>
<dbReference type="PANTHER" id="PTHR43405">
    <property type="entry name" value="GLYCOSYL HYDROLASE DIGH"/>
    <property type="match status" value="1"/>
</dbReference>
<sequence length="482" mass="52379">MRSPTLRTGRQLRGEWIASVSNSNWPSRPGLPAAEQRGELTALFDRAAALGLNAVFVQVRPTADSFWPSPFEPWSQYLTGVQGKDPGYDPLGFMVDAAHRRGLALHAWFNPYRISRHSDMQALAPGHPARRHPDWVVRYGGALYYNPGVPAARLFVENAIMDAVERYEIDGVHFDDYFYPYPVGSAPFPDDDAFATYGRGWTDRAAWRRHNVDLLVSQMLARVRAVRPEAAFGISPFGIWRNASTDPKGSATSGLQSYDALSADTLGWVRKGWLDYVAPQLYWSIGSTVSDYAVLARWWANAVDGTDVQLWIGQAVSRVGIAGQPAAWQEPGELTRHLTLDAGLPQISGELLYSSSDVIADRIGGVSRMAADHWQYPALPPVLARLAGGAPPLPPHVSAASGPRGTVSVTLSARTDHAPSRYAIHLHTNRSPATTGNTTLIAVLPGAPSTTWTGPAAPEGCTYLATSVDRANRESAAVTVTY</sequence>
<keyword evidence="4" id="KW-1185">Reference proteome</keyword>
<proteinExistence type="predicted"/>
<protein>
    <submittedName>
        <fullName evidence="3">Glycosyl hydrolase</fullName>
    </submittedName>
</protein>
<organism evidence="3 4">
    <name type="scientific">Streptacidiphilus pinicola</name>
    <dbReference type="NCBI Taxonomy" id="2219663"/>
    <lineage>
        <taxon>Bacteria</taxon>
        <taxon>Bacillati</taxon>
        <taxon>Actinomycetota</taxon>
        <taxon>Actinomycetes</taxon>
        <taxon>Kitasatosporales</taxon>
        <taxon>Streptomycetaceae</taxon>
        <taxon>Streptacidiphilus</taxon>
    </lineage>
</organism>
<dbReference type="Proteomes" id="UP000248889">
    <property type="component" value="Unassembled WGS sequence"/>
</dbReference>